<feature type="domain" description="Protein kinase" evidence="10">
    <location>
        <begin position="164"/>
        <end position="423"/>
    </location>
</feature>
<comment type="caution">
    <text evidence="11">The sequence shown here is derived from an EMBL/GenBank/DDBJ whole genome shotgun (WGS) entry which is preliminary data.</text>
</comment>
<keyword evidence="5" id="KW-0418">Kinase</keyword>
<comment type="catalytic activity">
    <reaction evidence="7">
        <text>L-threonyl-[protein] + ATP = O-phospho-L-threonyl-[protein] + ADP + H(+)</text>
        <dbReference type="Rhea" id="RHEA:46608"/>
        <dbReference type="Rhea" id="RHEA-COMP:11060"/>
        <dbReference type="Rhea" id="RHEA-COMP:11605"/>
        <dbReference type="ChEBI" id="CHEBI:15378"/>
        <dbReference type="ChEBI" id="CHEBI:30013"/>
        <dbReference type="ChEBI" id="CHEBI:30616"/>
        <dbReference type="ChEBI" id="CHEBI:61977"/>
        <dbReference type="ChEBI" id="CHEBI:456216"/>
        <dbReference type="EC" id="2.7.11.1"/>
    </reaction>
</comment>
<evidence type="ECO:0000256" key="2">
    <source>
        <dbReference type="ARBA" id="ARBA00022527"/>
    </source>
</evidence>
<evidence type="ECO:0000256" key="6">
    <source>
        <dbReference type="ARBA" id="ARBA00022840"/>
    </source>
</evidence>
<dbReference type="InterPro" id="IPR011009">
    <property type="entry name" value="Kinase-like_dom_sf"/>
</dbReference>
<dbReference type="SUPFAM" id="SSF48452">
    <property type="entry name" value="TPR-like"/>
    <property type="match status" value="1"/>
</dbReference>
<dbReference type="Pfam" id="PF00069">
    <property type="entry name" value="Pkinase"/>
    <property type="match status" value="1"/>
</dbReference>
<evidence type="ECO:0000256" key="7">
    <source>
        <dbReference type="ARBA" id="ARBA00047899"/>
    </source>
</evidence>
<feature type="compositionally biased region" description="Low complexity" evidence="9">
    <location>
        <begin position="43"/>
        <end position="76"/>
    </location>
</feature>
<evidence type="ECO:0000256" key="5">
    <source>
        <dbReference type="ARBA" id="ARBA00022777"/>
    </source>
</evidence>
<gene>
    <name evidence="11" type="ORF">ACH4OY_15005</name>
</gene>
<evidence type="ECO:0000256" key="8">
    <source>
        <dbReference type="ARBA" id="ARBA00048679"/>
    </source>
</evidence>
<dbReference type="PANTHER" id="PTHR24363:SF0">
    <property type="entry name" value="SERINE_THREONINE KINASE LIKE DOMAIN CONTAINING 1"/>
    <property type="match status" value="1"/>
</dbReference>
<dbReference type="Pfam" id="PF16918">
    <property type="entry name" value="PknG_TPR"/>
    <property type="match status" value="1"/>
</dbReference>
<dbReference type="EC" id="2.7.11.1" evidence="1"/>
<keyword evidence="6" id="KW-0067">ATP-binding</keyword>
<dbReference type="InterPro" id="IPR000719">
    <property type="entry name" value="Prot_kinase_dom"/>
</dbReference>
<accession>A0ABW7SJX5</accession>
<dbReference type="EMBL" id="JBIRPU010000009">
    <property type="protein sequence ID" value="MFI0793978.1"/>
    <property type="molecule type" value="Genomic_DNA"/>
</dbReference>
<evidence type="ECO:0000259" key="10">
    <source>
        <dbReference type="PROSITE" id="PS50011"/>
    </source>
</evidence>
<sequence>MTPTSRPCAERNCPGAVDQDGFCRLWGHPCDGGPPGADPQPPSLVVRPSPSSVIRPSSMVRPSSSSVVPQPSSRVPRPVPVPSREPWRPRARPWESPALIPPTRARDPLEAVLSQAVVPEHSRYCPQTTCRRRVPRVSGYCPNCGSRYSFTPPLAKGDVRAGRYRIEGCLGHGGVGWVFLARDEDMDGSWRVLKGQRNPEDREAAAAFVGERQALIALNHPRIVTITHALRPESDSDVGYLVMEYVNGGTLEDARRTIGPDGGPSAVDVPQALGYGVQILDAFEYLHDQGWLYCDLKPENVMLIGGYGPDGPLKLVDFGAARRTDNTVSPPWGTAGFEAPEVQRLGPAGPSVRSDVYTVGRTLAALTLAVSSADLRPLPVGQDLLRLPLPAPLDPFARLLARATAVEPDERFGSAAEMREQVRGVRRQVRSAADGIPRPTRSTLFSPAACAFALHADVDALDVVEIVLGLPMPLVDGNDPAAGFLASLSLAEPAELIALLGAAPEHTAEVTYRMVRAYLAAGRADEAGPLLAGIPDDRRDWSLWWHQGLVALVGADGAAARDLFGRVYGWLPGEVSARLAYAVACEVAGDHPTAAAHYRGVWETDQGVVAAAFGLARCLFVIEGPRAAATVLLTVPESSRASTVAATCAVRMLLEAPEDGHRLDAAIDAAAVVEKLPPFAERDLVEAHILRIALGSDLADGRYADRRLFGHRLDPDILRRVFERTCRSLAGHTGDRRERIALVDLANAHRPVTWW</sequence>
<dbReference type="PANTHER" id="PTHR24363">
    <property type="entry name" value="SERINE/THREONINE PROTEIN KINASE"/>
    <property type="match status" value="1"/>
</dbReference>
<evidence type="ECO:0000313" key="12">
    <source>
        <dbReference type="Proteomes" id="UP001611075"/>
    </source>
</evidence>
<evidence type="ECO:0000256" key="1">
    <source>
        <dbReference type="ARBA" id="ARBA00012513"/>
    </source>
</evidence>
<keyword evidence="3" id="KW-0808">Transferase</keyword>
<comment type="catalytic activity">
    <reaction evidence="8">
        <text>L-seryl-[protein] + ATP = O-phospho-L-seryl-[protein] + ADP + H(+)</text>
        <dbReference type="Rhea" id="RHEA:17989"/>
        <dbReference type="Rhea" id="RHEA-COMP:9863"/>
        <dbReference type="Rhea" id="RHEA-COMP:11604"/>
        <dbReference type="ChEBI" id="CHEBI:15378"/>
        <dbReference type="ChEBI" id="CHEBI:29999"/>
        <dbReference type="ChEBI" id="CHEBI:30616"/>
        <dbReference type="ChEBI" id="CHEBI:83421"/>
        <dbReference type="ChEBI" id="CHEBI:456216"/>
        <dbReference type="EC" id="2.7.11.1"/>
    </reaction>
</comment>
<organism evidence="11 12">
    <name type="scientific">Micromonospora rubida</name>
    <dbReference type="NCBI Taxonomy" id="2697657"/>
    <lineage>
        <taxon>Bacteria</taxon>
        <taxon>Bacillati</taxon>
        <taxon>Actinomycetota</taxon>
        <taxon>Actinomycetes</taxon>
        <taxon>Micromonosporales</taxon>
        <taxon>Micromonosporaceae</taxon>
        <taxon>Micromonospora</taxon>
    </lineage>
</organism>
<dbReference type="Gene3D" id="3.30.200.20">
    <property type="entry name" value="Phosphorylase Kinase, domain 1"/>
    <property type="match status" value="1"/>
</dbReference>
<dbReference type="Gene3D" id="1.10.510.10">
    <property type="entry name" value="Transferase(Phosphotransferase) domain 1"/>
    <property type="match status" value="1"/>
</dbReference>
<evidence type="ECO:0000256" key="3">
    <source>
        <dbReference type="ARBA" id="ARBA00022679"/>
    </source>
</evidence>
<protein>
    <recommendedName>
        <fullName evidence="1">non-specific serine/threonine protein kinase</fullName>
        <ecNumber evidence="1">2.7.11.1</ecNumber>
    </recommendedName>
</protein>
<dbReference type="InterPro" id="IPR031634">
    <property type="entry name" value="PknG_rubred"/>
</dbReference>
<reference evidence="11 12" key="1">
    <citation type="submission" date="2024-10" db="EMBL/GenBank/DDBJ databases">
        <title>The Natural Products Discovery Center: Release of the First 8490 Sequenced Strains for Exploring Actinobacteria Biosynthetic Diversity.</title>
        <authorList>
            <person name="Kalkreuter E."/>
            <person name="Kautsar S.A."/>
            <person name="Yang D."/>
            <person name="Bader C.D."/>
            <person name="Teijaro C.N."/>
            <person name="Fluegel L."/>
            <person name="Davis C.M."/>
            <person name="Simpson J.R."/>
            <person name="Lauterbach L."/>
            <person name="Steele A.D."/>
            <person name="Gui C."/>
            <person name="Meng S."/>
            <person name="Li G."/>
            <person name="Viehrig K."/>
            <person name="Ye F."/>
            <person name="Su P."/>
            <person name="Kiefer A.F."/>
            <person name="Nichols A."/>
            <person name="Cepeda A.J."/>
            <person name="Yan W."/>
            <person name="Fan B."/>
            <person name="Jiang Y."/>
            <person name="Adhikari A."/>
            <person name="Zheng C.-J."/>
            <person name="Schuster L."/>
            <person name="Cowan T.M."/>
            <person name="Smanski M.J."/>
            <person name="Chevrette M.G."/>
            <person name="De Carvalho L.P.S."/>
            <person name="Shen B."/>
        </authorList>
    </citation>
    <scope>NUCLEOTIDE SEQUENCE [LARGE SCALE GENOMIC DNA]</scope>
    <source>
        <strain evidence="11 12">NPDC021253</strain>
    </source>
</reference>
<dbReference type="InterPro" id="IPR011990">
    <property type="entry name" value="TPR-like_helical_dom_sf"/>
</dbReference>
<keyword evidence="12" id="KW-1185">Reference proteome</keyword>
<evidence type="ECO:0000256" key="9">
    <source>
        <dbReference type="SAM" id="MobiDB-lite"/>
    </source>
</evidence>
<dbReference type="RefSeq" id="WP_396679886.1">
    <property type="nucleotide sequence ID" value="NZ_JBIRPU010000009.1"/>
</dbReference>
<dbReference type="Proteomes" id="UP001611075">
    <property type="component" value="Unassembled WGS sequence"/>
</dbReference>
<feature type="region of interest" description="Disordered" evidence="9">
    <location>
        <begin position="27"/>
        <end position="89"/>
    </location>
</feature>
<dbReference type="CDD" id="cd14014">
    <property type="entry name" value="STKc_PknB_like"/>
    <property type="match status" value="1"/>
</dbReference>
<keyword evidence="4" id="KW-0547">Nucleotide-binding</keyword>
<dbReference type="Gene3D" id="1.25.40.10">
    <property type="entry name" value="Tetratricopeptide repeat domain"/>
    <property type="match status" value="1"/>
</dbReference>
<name>A0ABW7SJX5_9ACTN</name>
<dbReference type="SMART" id="SM00220">
    <property type="entry name" value="S_TKc"/>
    <property type="match status" value="1"/>
</dbReference>
<evidence type="ECO:0000313" key="11">
    <source>
        <dbReference type="EMBL" id="MFI0793978.1"/>
    </source>
</evidence>
<dbReference type="PROSITE" id="PS50011">
    <property type="entry name" value="PROTEIN_KINASE_DOM"/>
    <property type="match status" value="1"/>
</dbReference>
<keyword evidence="2" id="KW-0723">Serine/threonine-protein kinase</keyword>
<proteinExistence type="predicted"/>
<dbReference type="InterPro" id="IPR031636">
    <property type="entry name" value="PknG_TPR"/>
</dbReference>
<dbReference type="Pfam" id="PF16919">
    <property type="entry name" value="PknG_rubred"/>
    <property type="match status" value="1"/>
</dbReference>
<evidence type="ECO:0000256" key="4">
    <source>
        <dbReference type="ARBA" id="ARBA00022741"/>
    </source>
</evidence>
<dbReference type="SUPFAM" id="SSF56112">
    <property type="entry name" value="Protein kinase-like (PK-like)"/>
    <property type="match status" value="1"/>
</dbReference>